<comment type="similarity">
    <text evidence="1">Belongs to the ComF/GntX family.</text>
</comment>
<proteinExistence type="inferred from homology"/>
<dbReference type="InterPro" id="IPR044005">
    <property type="entry name" value="DZR_2"/>
</dbReference>
<gene>
    <name evidence="4" type="ORF">AMPC_26090</name>
</gene>
<name>A0ABN6NAP6_9BACT</name>
<reference evidence="5" key="1">
    <citation type="journal article" date="2022" name="Int. J. Syst. Evol. Microbiol.">
        <title>Anaeromyxobacter oryzae sp. nov., Anaeromyxobacter diazotrophicus sp. nov. and Anaeromyxobacter paludicola sp. nov., isolated from paddy soils.</title>
        <authorList>
            <person name="Itoh H."/>
            <person name="Xu Z."/>
            <person name="Mise K."/>
            <person name="Masuda Y."/>
            <person name="Ushijima N."/>
            <person name="Hayakawa C."/>
            <person name="Shiratori Y."/>
            <person name="Senoo K."/>
        </authorList>
    </citation>
    <scope>NUCLEOTIDE SEQUENCE [LARGE SCALE GENOMIC DNA]</scope>
    <source>
        <strain evidence="5">Red630</strain>
    </source>
</reference>
<dbReference type="Pfam" id="PF18912">
    <property type="entry name" value="DZR_2"/>
    <property type="match status" value="1"/>
</dbReference>
<dbReference type="PANTHER" id="PTHR47505">
    <property type="entry name" value="DNA UTILIZATION PROTEIN YHGH"/>
    <property type="match status" value="1"/>
</dbReference>
<evidence type="ECO:0000313" key="4">
    <source>
        <dbReference type="EMBL" id="BDG09496.1"/>
    </source>
</evidence>
<dbReference type="SUPFAM" id="SSF53271">
    <property type="entry name" value="PRTase-like"/>
    <property type="match status" value="1"/>
</dbReference>
<accession>A0ABN6NAP6</accession>
<dbReference type="Proteomes" id="UP001162734">
    <property type="component" value="Chromosome"/>
</dbReference>
<evidence type="ECO:0000259" key="2">
    <source>
        <dbReference type="Pfam" id="PF00156"/>
    </source>
</evidence>
<dbReference type="RefSeq" id="WP_248341750.1">
    <property type="nucleotide sequence ID" value="NZ_AP025592.1"/>
</dbReference>
<feature type="domain" description="Phosphoribosyltransferase" evidence="2">
    <location>
        <begin position="182"/>
        <end position="240"/>
    </location>
</feature>
<dbReference type="Gene3D" id="3.40.50.2020">
    <property type="match status" value="1"/>
</dbReference>
<evidence type="ECO:0000259" key="3">
    <source>
        <dbReference type="Pfam" id="PF18912"/>
    </source>
</evidence>
<protein>
    <submittedName>
        <fullName evidence="4">Amidophosphoribosyltransferase</fullName>
    </submittedName>
</protein>
<feature type="domain" description="Double zinc ribbon" evidence="3">
    <location>
        <begin position="21"/>
        <end position="75"/>
    </location>
</feature>
<keyword evidence="5" id="KW-1185">Reference proteome</keyword>
<dbReference type="Pfam" id="PF00156">
    <property type="entry name" value="Pribosyltran"/>
    <property type="match status" value="1"/>
</dbReference>
<sequence length="242" mass="24771">MNPALASPRPRGPLAAFGTALLDLLYPPRCAACGDGVPTSAAPFCAVCAGAIDPAPPGCPRCGQPGPAEPCGACLLHPPAFLEVRAGALFGGPLADAVHRLKYRDRPALARPLGRWLAGRLALPPGAVLVSVPLGRERRLARGYDQAALLAAALARAAGDGARRLPGALRRTRETPPQVGRGRPERSRNVAGAFEAAPAVRGQDLFLVDDVVTTGATADACARALLAAGARSVRVVALARAE</sequence>
<dbReference type="PANTHER" id="PTHR47505:SF1">
    <property type="entry name" value="DNA UTILIZATION PROTEIN YHGH"/>
    <property type="match status" value="1"/>
</dbReference>
<dbReference type="InterPro" id="IPR029057">
    <property type="entry name" value="PRTase-like"/>
</dbReference>
<dbReference type="InterPro" id="IPR051910">
    <property type="entry name" value="ComF/GntX_DNA_util-trans"/>
</dbReference>
<dbReference type="EMBL" id="AP025592">
    <property type="protein sequence ID" value="BDG09496.1"/>
    <property type="molecule type" value="Genomic_DNA"/>
</dbReference>
<organism evidence="4 5">
    <name type="scientific">Anaeromyxobacter paludicola</name>
    <dbReference type="NCBI Taxonomy" id="2918171"/>
    <lineage>
        <taxon>Bacteria</taxon>
        <taxon>Pseudomonadati</taxon>
        <taxon>Myxococcota</taxon>
        <taxon>Myxococcia</taxon>
        <taxon>Myxococcales</taxon>
        <taxon>Cystobacterineae</taxon>
        <taxon>Anaeromyxobacteraceae</taxon>
        <taxon>Anaeromyxobacter</taxon>
    </lineage>
</organism>
<evidence type="ECO:0000256" key="1">
    <source>
        <dbReference type="ARBA" id="ARBA00008007"/>
    </source>
</evidence>
<evidence type="ECO:0000313" key="5">
    <source>
        <dbReference type="Proteomes" id="UP001162734"/>
    </source>
</evidence>
<dbReference type="InterPro" id="IPR000836">
    <property type="entry name" value="PRTase_dom"/>
</dbReference>